<evidence type="ECO:0000313" key="2">
    <source>
        <dbReference type="Proteomes" id="UP000287224"/>
    </source>
</evidence>
<keyword evidence="2" id="KW-1185">Reference proteome</keyword>
<dbReference type="EMBL" id="BIFQ01000002">
    <property type="protein sequence ID" value="GCE07871.1"/>
    <property type="molecule type" value="Genomic_DNA"/>
</dbReference>
<protein>
    <submittedName>
        <fullName evidence="1">Uncharacterized protein</fullName>
    </submittedName>
</protein>
<sequence length="49" mass="5677">MKRCREIHDETFVSLVFDAGDGDNHCHHNDRSPCTEGGSRIDTYIHIYQ</sequence>
<dbReference type="AlphaFoldDB" id="A0A401ZLW4"/>
<accession>A0A401ZLW4</accession>
<gene>
    <name evidence="1" type="ORF">KDAU_52000</name>
</gene>
<proteinExistence type="predicted"/>
<comment type="caution">
    <text evidence="1">The sequence shown here is derived from an EMBL/GenBank/DDBJ whole genome shotgun (WGS) entry which is preliminary data.</text>
</comment>
<evidence type="ECO:0000313" key="1">
    <source>
        <dbReference type="EMBL" id="GCE07871.1"/>
    </source>
</evidence>
<dbReference type="Proteomes" id="UP000287224">
    <property type="component" value="Unassembled WGS sequence"/>
</dbReference>
<organism evidence="1 2">
    <name type="scientific">Dictyobacter aurantiacus</name>
    <dbReference type="NCBI Taxonomy" id="1936993"/>
    <lineage>
        <taxon>Bacteria</taxon>
        <taxon>Bacillati</taxon>
        <taxon>Chloroflexota</taxon>
        <taxon>Ktedonobacteria</taxon>
        <taxon>Ktedonobacterales</taxon>
        <taxon>Dictyobacteraceae</taxon>
        <taxon>Dictyobacter</taxon>
    </lineage>
</organism>
<reference evidence="2" key="1">
    <citation type="submission" date="2018-12" db="EMBL/GenBank/DDBJ databases">
        <title>Tengunoibacter tsumagoiensis gen. nov., sp. nov., Dictyobacter kobayashii sp. nov., D. alpinus sp. nov., and D. joshuensis sp. nov. and description of Dictyobacteraceae fam. nov. within the order Ktedonobacterales isolated from Tengu-no-mugimeshi.</title>
        <authorList>
            <person name="Wang C.M."/>
            <person name="Zheng Y."/>
            <person name="Sakai Y."/>
            <person name="Toyoda A."/>
            <person name="Minakuchi Y."/>
            <person name="Abe K."/>
            <person name="Yokota A."/>
            <person name="Yabe S."/>
        </authorList>
    </citation>
    <scope>NUCLEOTIDE SEQUENCE [LARGE SCALE GENOMIC DNA]</scope>
    <source>
        <strain evidence="2">S-27</strain>
    </source>
</reference>
<name>A0A401ZLW4_9CHLR</name>